<evidence type="ECO:0000313" key="1">
    <source>
        <dbReference type="EMBL" id="KKM82083.1"/>
    </source>
</evidence>
<proteinExistence type="predicted"/>
<gene>
    <name evidence="1" type="ORF">LCGC14_1323230</name>
</gene>
<name>A0A0F9KJD8_9ZZZZ</name>
<dbReference type="AlphaFoldDB" id="A0A0F9KJD8"/>
<dbReference type="EMBL" id="LAZR01007919">
    <property type="protein sequence ID" value="KKM82083.1"/>
    <property type="molecule type" value="Genomic_DNA"/>
</dbReference>
<organism evidence="1">
    <name type="scientific">marine sediment metagenome</name>
    <dbReference type="NCBI Taxonomy" id="412755"/>
    <lineage>
        <taxon>unclassified sequences</taxon>
        <taxon>metagenomes</taxon>
        <taxon>ecological metagenomes</taxon>
    </lineage>
</organism>
<reference evidence="1" key="1">
    <citation type="journal article" date="2015" name="Nature">
        <title>Complex archaea that bridge the gap between prokaryotes and eukaryotes.</title>
        <authorList>
            <person name="Spang A."/>
            <person name="Saw J.H."/>
            <person name="Jorgensen S.L."/>
            <person name="Zaremba-Niedzwiedzka K."/>
            <person name="Martijn J."/>
            <person name="Lind A.E."/>
            <person name="van Eijk R."/>
            <person name="Schleper C."/>
            <person name="Guy L."/>
            <person name="Ettema T.J."/>
        </authorList>
    </citation>
    <scope>NUCLEOTIDE SEQUENCE</scope>
</reference>
<comment type="caution">
    <text evidence="1">The sequence shown here is derived from an EMBL/GenBank/DDBJ whole genome shotgun (WGS) entry which is preliminary data.</text>
</comment>
<accession>A0A0F9KJD8</accession>
<protein>
    <submittedName>
        <fullName evidence="1">Uncharacterized protein</fullName>
    </submittedName>
</protein>
<sequence length="60" mass="7300">MTYYCKANKKIHRKNGAFSHITYCNEPLRKSEKYYRCPRCNSIFSISYAEPKRYEIKEIK</sequence>